<comment type="caution">
    <text evidence="2">The sequence shown here is derived from an EMBL/GenBank/DDBJ whole genome shotgun (WGS) entry which is preliminary data.</text>
</comment>
<reference evidence="3" key="1">
    <citation type="journal article" date="2019" name="Int. J. Syst. Evol. Microbiol.">
        <title>The Global Catalogue of Microorganisms (GCM) 10K type strain sequencing project: providing services to taxonomists for standard genome sequencing and annotation.</title>
        <authorList>
            <consortium name="The Broad Institute Genomics Platform"/>
            <consortium name="The Broad Institute Genome Sequencing Center for Infectious Disease"/>
            <person name="Wu L."/>
            <person name="Ma J."/>
        </authorList>
    </citation>
    <scope>NUCLEOTIDE SEQUENCE [LARGE SCALE GENOMIC DNA]</scope>
    <source>
        <strain evidence="3">CGMCC 1.18518</strain>
    </source>
</reference>
<sequence length="48" mass="5369">MIASKLNFKGDDLHFGLIITACYVIFIVFIPLFLPDVLFLAIAPMRLG</sequence>
<proteinExistence type="predicted"/>
<keyword evidence="1" id="KW-1133">Transmembrane helix</keyword>
<evidence type="ECO:0000313" key="3">
    <source>
        <dbReference type="Proteomes" id="UP001596230"/>
    </source>
</evidence>
<evidence type="ECO:0008006" key="4">
    <source>
        <dbReference type="Google" id="ProtNLM"/>
    </source>
</evidence>
<evidence type="ECO:0000256" key="1">
    <source>
        <dbReference type="SAM" id="Phobius"/>
    </source>
</evidence>
<organism evidence="2 3">
    <name type="scientific">Tatumella terrea</name>
    <dbReference type="NCBI Taxonomy" id="419007"/>
    <lineage>
        <taxon>Bacteria</taxon>
        <taxon>Pseudomonadati</taxon>
        <taxon>Pseudomonadota</taxon>
        <taxon>Gammaproteobacteria</taxon>
        <taxon>Enterobacterales</taxon>
        <taxon>Erwiniaceae</taxon>
        <taxon>Tatumella</taxon>
    </lineage>
</organism>
<gene>
    <name evidence="2" type="ORF">ACFP9W_07445</name>
</gene>
<evidence type="ECO:0000313" key="2">
    <source>
        <dbReference type="EMBL" id="MFC6377923.1"/>
    </source>
</evidence>
<keyword evidence="1" id="KW-0812">Transmembrane</keyword>
<dbReference type="RefSeq" id="WP_385949077.1">
    <property type="nucleotide sequence ID" value="NZ_JBHSUB010000008.1"/>
</dbReference>
<protein>
    <recommendedName>
        <fullName evidence="4">TRAP C4-dicarboxylate transport system permease DctM subunit domain-containing protein</fullName>
    </recommendedName>
</protein>
<keyword evidence="1" id="KW-0472">Membrane</keyword>
<accession>A0ABW1VX76</accession>
<keyword evidence="3" id="KW-1185">Reference proteome</keyword>
<dbReference type="Proteomes" id="UP001596230">
    <property type="component" value="Unassembled WGS sequence"/>
</dbReference>
<name>A0ABW1VX76_9GAMM</name>
<dbReference type="EMBL" id="JBHSUB010000008">
    <property type="protein sequence ID" value="MFC6377923.1"/>
    <property type="molecule type" value="Genomic_DNA"/>
</dbReference>
<feature type="transmembrane region" description="Helical" evidence="1">
    <location>
        <begin position="15"/>
        <end position="43"/>
    </location>
</feature>